<organism evidence="1 2">
    <name type="scientific">Pistacia integerrima</name>
    <dbReference type="NCBI Taxonomy" id="434235"/>
    <lineage>
        <taxon>Eukaryota</taxon>
        <taxon>Viridiplantae</taxon>
        <taxon>Streptophyta</taxon>
        <taxon>Embryophyta</taxon>
        <taxon>Tracheophyta</taxon>
        <taxon>Spermatophyta</taxon>
        <taxon>Magnoliopsida</taxon>
        <taxon>eudicotyledons</taxon>
        <taxon>Gunneridae</taxon>
        <taxon>Pentapetalae</taxon>
        <taxon>rosids</taxon>
        <taxon>malvids</taxon>
        <taxon>Sapindales</taxon>
        <taxon>Anacardiaceae</taxon>
        <taxon>Pistacia</taxon>
    </lineage>
</organism>
<sequence length="765" mass="85017">MDRSRSKRNYYYDHQDYDGEPTMGRTKPRYNHHYAPNNYRHRGGANSVNNNNNNNRVASANPKDSLMVTTTYRILCHDMKAGGVIGKSGSIIKSIRQHTGAWINVHELIPGDEERIIEISDTRRRDPEGRMPAFSPAQEALFLIHDRILESDGGGGGGYGGGEEEDEYGGGFRGGGNRVATRMVVSRMHVGCLLGKGGKIIEQMRMETKTQIRILPRDHTLPRCVSMSEEIVQVILLGVNMLALLVNELRIRCVKLTWDSLQDCGHLALLLVKLMITIWRVAQHNLYVEMCKMLQGLYNFRFLCYCIAWYILPLSVVGDINNVKNAVAIISSRLRESQHRDRSHFHGRLHSPERFFADEDYIPHMNNTARRSAMDGARFSGSNYRSHNYNSRNSGYSMESGAASVSDSGQPFYGEDLVFRMLCPIDKVDRVIGESEGIVELLQNEIGVDVKVADPVAGSDEQIIIISSEEGPDDELFPAQEALLHIQTRIVDLITDKDNFITTRLIVPSSEIGCLEGKDGCLNEMRNVTGANIQILPREEVPPCVSGTDELVQVFLYFFSERHFLIIQIIGDIKAARDALVEVTTRLRSYLYRDFFQKDTPPSSISAAGPVGSASGMEAVSPNNITPVREGQTGSETPAATNLNVQTAATTQPTKEAGGSISEKQNETERREDVPSAINRIPIPLVTRSTLEVVIPEHAVPKLITKSKNKLALFSELSGATVTLVEDRPDVTQKIIQISGTPEQAERAQSLLQGFILSSESQSYL</sequence>
<accession>A0ACC0Z0J7</accession>
<comment type="caution">
    <text evidence="1">The sequence shown here is derived from an EMBL/GenBank/DDBJ whole genome shotgun (WGS) entry which is preliminary data.</text>
</comment>
<evidence type="ECO:0000313" key="2">
    <source>
        <dbReference type="Proteomes" id="UP001163603"/>
    </source>
</evidence>
<reference evidence="2" key="1">
    <citation type="journal article" date="2023" name="G3 (Bethesda)">
        <title>Genome assembly and association tests identify interacting loci associated with vigor, precocity, and sex in interspecific pistachio rootstocks.</title>
        <authorList>
            <person name="Palmer W."/>
            <person name="Jacygrad E."/>
            <person name="Sagayaradj S."/>
            <person name="Cavanaugh K."/>
            <person name="Han R."/>
            <person name="Bertier L."/>
            <person name="Beede B."/>
            <person name="Kafkas S."/>
            <person name="Golino D."/>
            <person name="Preece J."/>
            <person name="Michelmore R."/>
        </authorList>
    </citation>
    <scope>NUCLEOTIDE SEQUENCE [LARGE SCALE GENOMIC DNA]</scope>
</reference>
<dbReference type="Proteomes" id="UP001163603">
    <property type="component" value="Chromosome 3"/>
</dbReference>
<evidence type="ECO:0000313" key="1">
    <source>
        <dbReference type="EMBL" id="KAJ0044334.1"/>
    </source>
</evidence>
<name>A0ACC0Z0J7_9ROSI</name>
<protein>
    <submittedName>
        <fullName evidence="1">Uncharacterized protein</fullName>
    </submittedName>
</protein>
<proteinExistence type="predicted"/>
<dbReference type="EMBL" id="CM047738">
    <property type="protein sequence ID" value="KAJ0044334.1"/>
    <property type="molecule type" value="Genomic_DNA"/>
</dbReference>
<gene>
    <name evidence="1" type="ORF">Pint_05076</name>
</gene>
<keyword evidence="2" id="KW-1185">Reference proteome</keyword>